<proteinExistence type="inferred from homology"/>
<evidence type="ECO:0000256" key="2">
    <source>
        <dbReference type="ARBA" id="ARBA00011695"/>
    </source>
</evidence>
<dbReference type="Proteomes" id="UP001153712">
    <property type="component" value="Chromosome 2"/>
</dbReference>
<keyword evidence="8" id="KW-1185">Reference proteome</keyword>
<dbReference type="EMBL" id="OU900095">
    <property type="protein sequence ID" value="CAG9858274.1"/>
    <property type="molecule type" value="Genomic_DNA"/>
</dbReference>
<keyword evidence="3 5" id="KW-0143">Chaperone</keyword>
<evidence type="ECO:0000256" key="6">
    <source>
        <dbReference type="SAM" id="Coils"/>
    </source>
</evidence>
<evidence type="ECO:0000313" key="8">
    <source>
        <dbReference type="Proteomes" id="UP001153712"/>
    </source>
</evidence>
<evidence type="ECO:0000256" key="5">
    <source>
        <dbReference type="PIRNR" id="PIRNR016477"/>
    </source>
</evidence>
<dbReference type="PIRSF" id="PIRSF016477">
    <property type="entry name" value="Prefoldin_subunit_4"/>
    <property type="match status" value="1"/>
</dbReference>
<evidence type="ECO:0000256" key="1">
    <source>
        <dbReference type="ARBA" id="ARBA00008045"/>
    </source>
</evidence>
<dbReference type="Gene3D" id="1.10.287.370">
    <property type="match status" value="1"/>
</dbReference>
<comment type="subunit">
    <text evidence="2 5">Heterohexamer of two PFD-alpha type and four PFD-beta type subunits.</text>
</comment>
<sequence>MTSSSKGTFQPESDVHITYEDQQKINKFARLNAKLEDYKDQIKFKENDLMNIEDACNEIELMDSDEQIPYLVGEVFIYQNVEKTEKCLDETKTKIEEEIKDLKSKADGVKENMGDLKSHLYGKFGSHINLEVDEEQ</sequence>
<dbReference type="InterPro" id="IPR002777">
    <property type="entry name" value="PFD_beta-like"/>
</dbReference>
<protein>
    <recommendedName>
        <fullName evidence="5">Prefoldin subunit 4</fullName>
    </recommendedName>
</protein>
<dbReference type="OrthoDB" id="10250441at2759"/>
<dbReference type="SUPFAM" id="SSF46579">
    <property type="entry name" value="Prefoldin"/>
    <property type="match status" value="1"/>
</dbReference>
<evidence type="ECO:0000256" key="3">
    <source>
        <dbReference type="ARBA" id="ARBA00023186"/>
    </source>
</evidence>
<organism evidence="7 8">
    <name type="scientific">Phyllotreta striolata</name>
    <name type="common">Striped flea beetle</name>
    <name type="synonym">Crioceris striolata</name>
    <dbReference type="NCBI Taxonomy" id="444603"/>
    <lineage>
        <taxon>Eukaryota</taxon>
        <taxon>Metazoa</taxon>
        <taxon>Ecdysozoa</taxon>
        <taxon>Arthropoda</taxon>
        <taxon>Hexapoda</taxon>
        <taxon>Insecta</taxon>
        <taxon>Pterygota</taxon>
        <taxon>Neoptera</taxon>
        <taxon>Endopterygota</taxon>
        <taxon>Coleoptera</taxon>
        <taxon>Polyphaga</taxon>
        <taxon>Cucujiformia</taxon>
        <taxon>Chrysomeloidea</taxon>
        <taxon>Chrysomelidae</taxon>
        <taxon>Galerucinae</taxon>
        <taxon>Alticini</taxon>
        <taxon>Phyllotreta</taxon>
    </lineage>
</organism>
<dbReference type="PANTHER" id="PTHR21100">
    <property type="entry name" value="PREFOLDIN SUBUNIT 4"/>
    <property type="match status" value="1"/>
</dbReference>
<dbReference type="FunFam" id="1.10.287.370:FF:000005">
    <property type="entry name" value="Prefoldin subunit 4"/>
    <property type="match status" value="1"/>
</dbReference>
<feature type="coiled-coil region" evidence="6">
    <location>
        <begin position="28"/>
        <end position="112"/>
    </location>
</feature>
<gene>
    <name evidence="7" type="ORF">PHYEVI_LOCUS4665</name>
</gene>
<dbReference type="InterPro" id="IPR016661">
    <property type="entry name" value="PFDN4"/>
</dbReference>
<dbReference type="PANTHER" id="PTHR21100:SF9">
    <property type="entry name" value="PREFOLDIN SUBUNIT 4"/>
    <property type="match status" value="1"/>
</dbReference>
<dbReference type="CDD" id="cd23165">
    <property type="entry name" value="Prefoldin_4"/>
    <property type="match status" value="1"/>
</dbReference>
<evidence type="ECO:0000313" key="7">
    <source>
        <dbReference type="EMBL" id="CAG9858274.1"/>
    </source>
</evidence>
<reference evidence="7" key="1">
    <citation type="submission" date="2022-01" db="EMBL/GenBank/DDBJ databases">
        <authorList>
            <person name="King R."/>
        </authorList>
    </citation>
    <scope>NUCLEOTIDE SEQUENCE</scope>
</reference>
<dbReference type="GO" id="GO:0051082">
    <property type="term" value="F:unfolded protein binding"/>
    <property type="evidence" value="ECO:0007669"/>
    <property type="project" value="InterPro"/>
</dbReference>
<evidence type="ECO:0000256" key="4">
    <source>
        <dbReference type="ARBA" id="ARBA00024667"/>
    </source>
</evidence>
<dbReference type="InterPro" id="IPR009053">
    <property type="entry name" value="Prefoldin"/>
</dbReference>
<dbReference type="GO" id="GO:0005737">
    <property type="term" value="C:cytoplasm"/>
    <property type="evidence" value="ECO:0007669"/>
    <property type="project" value="UniProtKB-ARBA"/>
</dbReference>
<name>A0A9N9TLR4_PHYSR</name>
<dbReference type="AlphaFoldDB" id="A0A9N9TLR4"/>
<accession>A0A9N9TLR4</accession>
<keyword evidence="6" id="KW-0175">Coiled coil</keyword>
<comment type="similarity">
    <text evidence="1 5">Belongs to the prefoldin subunit beta family.</text>
</comment>
<dbReference type="GO" id="GO:0006457">
    <property type="term" value="P:protein folding"/>
    <property type="evidence" value="ECO:0007669"/>
    <property type="project" value="UniProtKB-UniRule"/>
</dbReference>
<comment type="function">
    <text evidence="4 5">Binds specifically to cytosolic chaperonin (c-CPN) and transfers target proteins to it. Binds to nascent polypeptide chain and promotes folding in an environment in which there are many competing pathways for nonnative proteins.</text>
</comment>
<dbReference type="Pfam" id="PF01920">
    <property type="entry name" value="Prefoldin_2"/>
    <property type="match status" value="1"/>
</dbReference>
<dbReference type="GO" id="GO:0016272">
    <property type="term" value="C:prefoldin complex"/>
    <property type="evidence" value="ECO:0007669"/>
    <property type="project" value="UniProtKB-UniRule"/>
</dbReference>